<reference evidence="9" key="1">
    <citation type="journal article" date="2015" name="Proc. Natl. Acad. Sci. U.S.A.">
        <title>Networks of energetic and metabolic interactions define dynamics in microbial communities.</title>
        <authorList>
            <person name="Embree M."/>
            <person name="Liu J.K."/>
            <person name="Al-Bassam M.M."/>
            <person name="Zengler K."/>
        </authorList>
    </citation>
    <scope>NUCLEOTIDE SEQUENCE</scope>
</reference>
<dbReference type="GO" id="GO:0006351">
    <property type="term" value="P:DNA-templated transcription"/>
    <property type="evidence" value="ECO:0007669"/>
    <property type="project" value="InterPro"/>
</dbReference>
<keyword evidence="4 9" id="KW-0808">Transferase</keyword>
<comment type="catalytic activity">
    <reaction evidence="7">
        <text>RNA(n) + a ribonucleoside 5'-triphosphate = RNA(n+1) + diphosphate</text>
        <dbReference type="Rhea" id="RHEA:21248"/>
        <dbReference type="Rhea" id="RHEA-COMP:14527"/>
        <dbReference type="Rhea" id="RHEA-COMP:17342"/>
        <dbReference type="ChEBI" id="CHEBI:33019"/>
        <dbReference type="ChEBI" id="CHEBI:61557"/>
        <dbReference type="ChEBI" id="CHEBI:140395"/>
        <dbReference type="EC" id="2.7.7.6"/>
    </reaction>
</comment>
<dbReference type="SUPFAM" id="SSF56553">
    <property type="entry name" value="Insert subdomain of RNA polymerase alpha subunit"/>
    <property type="match status" value="1"/>
</dbReference>
<accession>A0A0W8G0G5</accession>
<dbReference type="InterPro" id="IPR011262">
    <property type="entry name" value="DNA-dir_RNA_pol_insert"/>
</dbReference>
<dbReference type="Pfam" id="PF01193">
    <property type="entry name" value="RNA_pol_L"/>
    <property type="match status" value="1"/>
</dbReference>
<evidence type="ECO:0000256" key="6">
    <source>
        <dbReference type="ARBA" id="ARBA00023163"/>
    </source>
</evidence>
<gene>
    <name evidence="9" type="ORF">ASZ90_003648</name>
</gene>
<comment type="similarity">
    <text evidence="1">Belongs to the RNA polymerase alpha chain family.</text>
</comment>
<proteinExistence type="inferred from homology"/>
<evidence type="ECO:0000256" key="2">
    <source>
        <dbReference type="ARBA" id="ARBA00012418"/>
    </source>
</evidence>
<dbReference type="InterPro" id="IPR011773">
    <property type="entry name" value="DNA-dir_RpoA"/>
</dbReference>
<dbReference type="Gene3D" id="2.170.120.12">
    <property type="entry name" value="DNA-directed RNA polymerase, insert domain"/>
    <property type="match status" value="1"/>
</dbReference>
<dbReference type="GO" id="GO:0003677">
    <property type="term" value="F:DNA binding"/>
    <property type="evidence" value="ECO:0007669"/>
    <property type="project" value="InterPro"/>
</dbReference>
<sequence length="331" mass="37164">MSYPFIKLPDGLVLDEKSSNESYGKFIMQPLERGYGVTLGNSLRRVLLSSLTGTAINTVKIEGVLHEFTSVPGIVEDVTEIILNLKQVRMKLVNKKANKLELSLKGAGKLTAQDLQNVSADIEILNPELHIATLNKDANLMMELRFATGKGYVPSNEQKIQDQTIGLIPIDSIYTPIRNVRYDVENVRIGESNDFEKLTIEVTTDGSITPEDALSSAANILRDHINLFINFDVEQVEDKVESEKDAEAERVKKILLTNVDDLELSVRSHNCLKAANIKILADLVRRDESEMLKFRNFGRKSLAELIEIVENFGLEFGMDVDKYILEKTETH</sequence>
<dbReference type="EMBL" id="LNQE01000451">
    <property type="protein sequence ID" value="KUG26505.1"/>
    <property type="molecule type" value="Genomic_DNA"/>
</dbReference>
<dbReference type="InterPro" id="IPR011263">
    <property type="entry name" value="DNA-dir_RNA_pol_RpoA/D/Rpb3"/>
</dbReference>
<dbReference type="HAMAP" id="MF_00059">
    <property type="entry name" value="RNApol_bact_RpoA"/>
    <property type="match status" value="1"/>
</dbReference>
<dbReference type="CDD" id="cd06928">
    <property type="entry name" value="RNAP_alpha_NTD"/>
    <property type="match status" value="1"/>
</dbReference>
<keyword evidence="6" id="KW-0804">Transcription</keyword>
<organism evidence="9">
    <name type="scientific">hydrocarbon metagenome</name>
    <dbReference type="NCBI Taxonomy" id="938273"/>
    <lineage>
        <taxon>unclassified sequences</taxon>
        <taxon>metagenomes</taxon>
        <taxon>ecological metagenomes</taxon>
    </lineage>
</organism>
<evidence type="ECO:0000256" key="4">
    <source>
        <dbReference type="ARBA" id="ARBA00022679"/>
    </source>
</evidence>
<evidence type="ECO:0000256" key="5">
    <source>
        <dbReference type="ARBA" id="ARBA00022695"/>
    </source>
</evidence>
<dbReference type="FunFam" id="2.170.120.12:FF:000001">
    <property type="entry name" value="DNA-directed RNA polymerase subunit alpha"/>
    <property type="match status" value="1"/>
</dbReference>
<dbReference type="SMART" id="SM00662">
    <property type="entry name" value="RPOLD"/>
    <property type="match status" value="1"/>
</dbReference>
<keyword evidence="3 9" id="KW-0240">DNA-directed RNA polymerase</keyword>
<evidence type="ECO:0000256" key="7">
    <source>
        <dbReference type="ARBA" id="ARBA00048552"/>
    </source>
</evidence>
<keyword evidence="5 9" id="KW-0548">Nucleotidyltransferase</keyword>
<dbReference type="NCBIfam" id="NF003513">
    <property type="entry name" value="PRK05182.1-2"/>
    <property type="match status" value="1"/>
</dbReference>
<name>A0A0W8G0G5_9ZZZZ</name>
<comment type="caution">
    <text evidence="9">The sequence shown here is derived from an EMBL/GenBank/DDBJ whole genome shotgun (WGS) entry which is preliminary data.</text>
</comment>
<dbReference type="NCBIfam" id="TIGR02027">
    <property type="entry name" value="rpoA"/>
    <property type="match status" value="1"/>
</dbReference>
<evidence type="ECO:0000313" key="9">
    <source>
        <dbReference type="EMBL" id="KUG26505.1"/>
    </source>
</evidence>
<dbReference type="AlphaFoldDB" id="A0A0W8G0G5"/>
<dbReference type="NCBIfam" id="NF003519">
    <property type="entry name" value="PRK05182.2-5"/>
    <property type="match status" value="1"/>
</dbReference>
<dbReference type="GO" id="GO:0046983">
    <property type="term" value="F:protein dimerization activity"/>
    <property type="evidence" value="ECO:0007669"/>
    <property type="project" value="InterPro"/>
</dbReference>
<dbReference type="InterPro" id="IPR036643">
    <property type="entry name" value="RNApol_insert_sf"/>
</dbReference>
<evidence type="ECO:0000256" key="1">
    <source>
        <dbReference type="ARBA" id="ARBA00007123"/>
    </source>
</evidence>
<dbReference type="GO" id="GO:0005737">
    <property type="term" value="C:cytoplasm"/>
    <property type="evidence" value="ECO:0007669"/>
    <property type="project" value="UniProtKB-ARBA"/>
</dbReference>
<dbReference type="GO" id="GO:0000428">
    <property type="term" value="C:DNA-directed RNA polymerase complex"/>
    <property type="evidence" value="ECO:0007669"/>
    <property type="project" value="UniProtKB-KW"/>
</dbReference>
<dbReference type="Gene3D" id="3.30.1360.10">
    <property type="entry name" value="RNA polymerase, RBP11-like subunit"/>
    <property type="match status" value="1"/>
</dbReference>
<dbReference type="InterPro" id="IPR036603">
    <property type="entry name" value="RBP11-like"/>
</dbReference>
<dbReference type="SUPFAM" id="SSF55257">
    <property type="entry name" value="RBP11-like subunits of RNA polymerase"/>
    <property type="match status" value="1"/>
</dbReference>
<evidence type="ECO:0000256" key="3">
    <source>
        <dbReference type="ARBA" id="ARBA00022478"/>
    </source>
</evidence>
<dbReference type="InterPro" id="IPR011260">
    <property type="entry name" value="RNAP_asu_C"/>
</dbReference>
<dbReference type="GO" id="GO:0003899">
    <property type="term" value="F:DNA-directed RNA polymerase activity"/>
    <property type="evidence" value="ECO:0007669"/>
    <property type="project" value="UniProtKB-EC"/>
</dbReference>
<dbReference type="Pfam" id="PF01000">
    <property type="entry name" value="RNA_pol_A_bac"/>
    <property type="match status" value="1"/>
</dbReference>
<protein>
    <recommendedName>
        <fullName evidence="2">DNA-directed RNA polymerase</fullName>
        <ecNumber evidence="2">2.7.7.6</ecNumber>
    </recommendedName>
</protein>
<dbReference type="SUPFAM" id="SSF47789">
    <property type="entry name" value="C-terminal domain of RNA polymerase alpha subunit"/>
    <property type="match status" value="1"/>
</dbReference>
<evidence type="ECO:0000259" key="8">
    <source>
        <dbReference type="SMART" id="SM00662"/>
    </source>
</evidence>
<dbReference type="Gene3D" id="1.10.150.20">
    <property type="entry name" value="5' to 3' exonuclease, C-terminal subdomain"/>
    <property type="match status" value="1"/>
</dbReference>
<dbReference type="Pfam" id="PF03118">
    <property type="entry name" value="RNA_pol_A_CTD"/>
    <property type="match status" value="1"/>
</dbReference>
<feature type="domain" description="DNA-directed RNA polymerase RpoA/D/Rpb3-type" evidence="8">
    <location>
        <begin position="23"/>
        <end position="231"/>
    </location>
</feature>
<dbReference type="EC" id="2.7.7.6" evidence="2"/>